<organism evidence="7 8">
    <name type="scientific">SAR86 cluster bacterium</name>
    <dbReference type="NCBI Taxonomy" id="2030880"/>
    <lineage>
        <taxon>Bacteria</taxon>
        <taxon>Pseudomonadati</taxon>
        <taxon>Pseudomonadota</taxon>
        <taxon>Gammaproteobacteria</taxon>
        <taxon>SAR86 cluster</taxon>
    </lineage>
</organism>
<dbReference type="AlphaFoldDB" id="A0A368BZS6"/>
<evidence type="ECO:0000256" key="5">
    <source>
        <dbReference type="ARBA" id="ARBA00022970"/>
    </source>
</evidence>
<dbReference type="PANTHER" id="PTHR43820">
    <property type="entry name" value="HIGH-AFFINITY BRANCHED-CHAIN AMINO ACID TRANSPORT ATP-BINDING PROTEIN LIVF"/>
    <property type="match status" value="1"/>
</dbReference>
<dbReference type="GO" id="GO:0043190">
    <property type="term" value="C:ATP-binding cassette (ABC) transporter complex"/>
    <property type="evidence" value="ECO:0007669"/>
    <property type="project" value="InterPro"/>
</dbReference>
<dbReference type="InterPro" id="IPR027417">
    <property type="entry name" value="P-loop_NTPase"/>
</dbReference>
<dbReference type="EMBL" id="QOPE01000004">
    <property type="protein sequence ID" value="RCL42377.1"/>
    <property type="molecule type" value="Genomic_DNA"/>
</dbReference>
<evidence type="ECO:0000256" key="1">
    <source>
        <dbReference type="ARBA" id="ARBA00005417"/>
    </source>
</evidence>
<evidence type="ECO:0000313" key="8">
    <source>
        <dbReference type="Proteomes" id="UP000253307"/>
    </source>
</evidence>
<evidence type="ECO:0000256" key="4">
    <source>
        <dbReference type="ARBA" id="ARBA00022840"/>
    </source>
</evidence>
<dbReference type="InterPro" id="IPR003593">
    <property type="entry name" value="AAA+_ATPase"/>
</dbReference>
<dbReference type="SUPFAM" id="SSF52540">
    <property type="entry name" value="P-loop containing nucleoside triphosphate hydrolases"/>
    <property type="match status" value="1"/>
</dbReference>
<evidence type="ECO:0000259" key="6">
    <source>
        <dbReference type="PROSITE" id="PS50893"/>
    </source>
</evidence>
<evidence type="ECO:0000256" key="2">
    <source>
        <dbReference type="ARBA" id="ARBA00022448"/>
    </source>
</evidence>
<dbReference type="SMART" id="SM00382">
    <property type="entry name" value="AAA"/>
    <property type="match status" value="1"/>
</dbReference>
<comment type="similarity">
    <text evidence="1">Belongs to the ABC transporter superfamily.</text>
</comment>
<proteinExistence type="inferred from homology"/>
<dbReference type="InterPro" id="IPR052156">
    <property type="entry name" value="BCAA_Transport_ATP-bd_LivF"/>
</dbReference>
<dbReference type="NCBIfam" id="TIGR04406">
    <property type="entry name" value="LPS_export_lptB"/>
    <property type="match status" value="1"/>
</dbReference>
<sequence length="238" mass="26255">MESILMSCEKISIKVVEKLIIQNISLAVNKNQIVGLLGPNGAGKTSTFYAIAGIVKINSGKIIFQENEIHNLPIHKRANHGLAYLPQEPSLFSDLSVIENLNGISELSKQPNLMTVDEIIHTFNLKKIINKKGRELSGGQRRKTEIARTLIGNPKLLLLDEPFSGIDPIAVDEIKDLLSYIKTIGISILITDHNVRETLKICDKSYLMADGSIFLAGTKEEIVSNSIAKEKYLGSSFE</sequence>
<dbReference type="GO" id="GO:0005524">
    <property type="term" value="F:ATP binding"/>
    <property type="evidence" value="ECO:0007669"/>
    <property type="project" value="UniProtKB-KW"/>
</dbReference>
<dbReference type="InterPro" id="IPR030921">
    <property type="entry name" value="LPS_export_LptB"/>
</dbReference>
<feature type="domain" description="ABC transporter" evidence="6">
    <location>
        <begin position="6"/>
        <end position="235"/>
    </location>
</feature>
<keyword evidence="2" id="KW-0813">Transport</keyword>
<comment type="caution">
    <text evidence="7">The sequence shown here is derived from an EMBL/GenBank/DDBJ whole genome shotgun (WGS) entry which is preliminary data.</text>
</comment>
<keyword evidence="3" id="KW-0547">Nucleotide-binding</keyword>
<dbReference type="Proteomes" id="UP000253307">
    <property type="component" value="Unassembled WGS sequence"/>
</dbReference>
<dbReference type="GO" id="GO:0016887">
    <property type="term" value="F:ATP hydrolysis activity"/>
    <property type="evidence" value="ECO:0007669"/>
    <property type="project" value="InterPro"/>
</dbReference>
<keyword evidence="5" id="KW-0029">Amino-acid transport</keyword>
<dbReference type="GO" id="GO:0015658">
    <property type="term" value="F:branched-chain amino acid transmembrane transporter activity"/>
    <property type="evidence" value="ECO:0007669"/>
    <property type="project" value="TreeGrafter"/>
</dbReference>
<evidence type="ECO:0000256" key="3">
    <source>
        <dbReference type="ARBA" id="ARBA00022741"/>
    </source>
</evidence>
<dbReference type="Pfam" id="PF00005">
    <property type="entry name" value="ABC_tran"/>
    <property type="match status" value="1"/>
</dbReference>
<dbReference type="InterPro" id="IPR003439">
    <property type="entry name" value="ABC_transporter-like_ATP-bd"/>
</dbReference>
<keyword evidence="4 7" id="KW-0067">ATP-binding</keyword>
<gene>
    <name evidence="7" type="primary">lptB</name>
    <name evidence="7" type="ORF">DBW96_00905</name>
</gene>
<name>A0A368BZS6_9GAMM</name>
<protein>
    <submittedName>
        <fullName evidence="7">LPS export ABC transporter ATP-binding protein</fullName>
    </submittedName>
</protein>
<dbReference type="PROSITE" id="PS50893">
    <property type="entry name" value="ABC_TRANSPORTER_2"/>
    <property type="match status" value="1"/>
</dbReference>
<dbReference type="Gene3D" id="3.40.50.300">
    <property type="entry name" value="P-loop containing nucleotide triphosphate hydrolases"/>
    <property type="match status" value="1"/>
</dbReference>
<dbReference type="PANTHER" id="PTHR43820:SF3">
    <property type="entry name" value="BRANCHED-CHAIN AMINO ACID TRANSPORT SYSTEM,ATP-BINDING PROTEIN"/>
    <property type="match status" value="1"/>
</dbReference>
<dbReference type="GO" id="GO:0015807">
    <property type="term" value="P:L-amino acid transport"/>
    <property type="evidence" value="ECO:0007669"/>
    <property type="project" value="TreeGrafter"/>
</dbReference>
<reference evidence="7 8" key="1">
    <citation type="journal article" date="2018" name="Microbiome">
        <title>Fine metagenomic profile of the Mediterranean stratified and mixed water columns revealed by assembly and recruitment.</title>
        <authorList>
            <person name="Haro-Moreno J.M."/>
            <person name="Lopez-Perez M."/>
            <person name="De La Torre J.R."/>
            <person name="Picazo A."/>
            <person name="Camacho A."/>
            <person name="Rodriguez-Valera F."/>
        </authorList>
    </citation>
    <scope>NUCLEOTIDE SEQUENCE [LARGE SCALE GENOMIC DNA]</scope>
    <source>
        <strain evidence="7">MED-G82</strain>
    </source>
</reference>
<accession>A0A368BZS6</accession>
<evidence type="ECO:0000313" key="7">
    <source>
        <dbReference type="EMBL" id="RCL42377.1"/>
    </source>
</evidence>